<evidence type="ECO:0000313" key="2">
    <source>
        <dbReference type="EMBL" id="SIT20377.1"/>
    </source>
</evidence>
<dbReference type="InterPro" id="IPR036873">
    <property type="entry name" value="Rhodanese-like_dom_sf"/>
</dbReference>
<dbReference type="InterPro" id="IPR050229">
    <property type="entry name" value="GlpE_sulfurtransferase"/>
</dbReference>
<dbReference type="EMBL" id="FTOV01000010">
    <property type="protein sequence ID" value="SIT20377.1"/>
    <property type="molecule type" value="Genomic_DNA"/>
</dbReference>
<evidence type="ECO:0000313" key="3">
    <source>
        <dbReference type="Proteomes" id="UP000185781"/>
    </source>
</evidence>
<dbReference type="STRING" id="373672.SAMN05421785_110104"/>
<name>A0A1N7QCT1_9FLAO</name>
<accession>A0A1N7QCT1</accession>
<organism evidence="2 3">
    <name type="scientific">Chryseobacterium gambrini</name>
    <dbReference type="NCBI Taxonomy" id="373672"/>
    <lineage>
        <taxon>Bacteria</taxon>
        <taxon>Pseudomonadati</taxon>
        <taxon>Bacteroidota</taxon>
        <taxon>Flavobacteriia</taxon>
        <taxon>Flavobacteriales</taxon>
        <taxon>Weeksellaceae</taxon>
        <taxon>Chryseobacterium group</taxon>
        <taxon>Chryseobacterium</taxon>
    </lineage>
</organism>
<dbReference type="Pfam" id="PF00581">
    <property type="entry name" value="Rhodanese"/>
    <property type="match status" value="1"/>
</dbReference>
<dbReference type="Proteomes" id="UP000185781">
    <property type="component" value="Unassembled WGS sequence"/>
</dbReference>
<feature type="domain" description="Rhodanese" evidence="1">
    <location>
        <begin position="20"/>
        <end position="97"/>
    </location>
</feature>
<dbReference type="OrthoDB" id="9800872at2"/>
<dbReference type="InterPro" id="IPR001763">
    <property type="entry name" value="Rhodanese-like_dom"/>
</dbReference>
<dbReference type="PANTHER" id="PTHR43031:SF1">
    <property type="entry name" value="PYRIDINE NUCLEOTIDE-DISULPHIDE OXIDOREDUCTASE"/>
    <property type="match status" value="1"/>
</dbReference>
<dbReference type="SUPFAM" id="SSF52821">
    <property type="entry name" value="Rhodanese/Cell cycle control phosphatase"/>
    <property type="match status" value="1"/>
</dbReference>
<dbReference type="RefSeq" id="WP_084196468.1">
    <property type="nucleotide sequence ID" value="NZ_FTOV01000010.1"/>
</dbReference>
<reference evidence="2 3" key="1">
    <citation type="submission" date="2017-01" db="EMBL/GenBank/DDBJ databases">
        <authorList>
            <person name="Mah S.A."/>
            <person name="Swanson W.J."/>
            <person name="Moy G.W."/>
            <person name="Vacquier V.D."/>
        </authorList>
    </citation>
    <scope>NUCLEOTIDE SEQUENCE [LARGE SCALE GENOMIC DNA]</scope>
    <source>
        <strain evidence="2 3">DSM 18014</strain>
    </source>
</reference>
<sequence length="109" mass="11762">MNLLSILFGKKDNSALENALKNNPFLVDVRTHSEFASGSAEGAGNIPLNEIKNQISKFTNKNQIIVFCRSGNRSAMAKGILEKNGISNVVNGGSLENVVKTMQKIKNLG</sequence>
<dbReference type="Gene3D" id="3.40.250.10">
    <property type="entry name" value="Rhodanese-like domain"/>
    <property type="match status" value="1"/>
</dbReference>
<dbReference type="PROSITE" id="PS50206">
    <property type="entry name" value="RHODANESE_3"/>
    <property type="match status" value="1"/>
</dbReference>
<gene>
    <name evidence="2" type="ORF">SAMN05421785_110104</name>
</gene>
<proteinExistence type="predicted"/>
<dbReference type="SMART" id="SM00450">
    <property type="entry name" value="RHOD"/>
    <property type="match status" value="1"/>
</dbReference>
<evidence type="ECO:0000259" key="1">
    <source>
        <dbReference type="PROSITE" id="PS50206"/>
    </source>
</evidence>
<dbReference type="PANTHER" id="PTHR43031">
    <property type="entry name" value="FAD-DEPENDENT OXIDOREDUCTASE"/>
    <property type="match status" value="1"/>
</dbReference>
<dbReference type="AlphaFoldDB" id="A0A1N7QCT1"/>
<protein>
    <submittedName>
        <fullName evidence="2">Rhodanese-like domain-containing protein</fullName>
    </submittedName>
</protein>
<dbReference type="CDD" id="cd00158">
    <property type="entry name" value="RHOD"/>
    <property type="match status" value="1"/>
</dbReference>